<dbReference type="AlphaFoldDB" id="A0A1H7FBX1"/>
<feature type="region of interest" description="Disordered" evidence="1">
    <location>
        <begin position="98"/>
        <end position="128"/>
    </location>
</feature>
<evidence type="ECO:0008006" key="5">
    <source>
        <dbReference type="Google" id="ProtNLM"/>
    </source>
</evidence>
<accession>A0A1H7FBX1</accession>
<organism evidence="3 4">
    <name type="scientific">Stigmatella aurantiaca</name>
    <dbReference type="NCBI Taxonomy" id="41"/>
    <lineage>
        <taxon>Bacteria</taxon>
        <taxon>Pseudomonadati</taxon>
        <taxon>Myxococcota</taxon>
        <taxon>Myxococcia</taxon>
        <taxon>Myxococcales</taxon>
        <taxon>Cystobacterineae</taxon>
        <taxon>Archangiaceae</taxon>
        <taxon>Stigmatella</taxon>
    </lineage>
</organism>
<evidence type="ECO:0000313" key="4">
    <source>
        <dbReference type="Proteomes" id="UP000182719"/>
    </source>
</evidence>
<name>A0A1H7FBX1_STIAU</name>
<protein>
    <recommendedName>
        <fullName evidence="5">Lipoprotein</fullName>
    </recommendedName>
</protein>
<keyword evidence="4" id="KW-1185">Reference proteome</keyword>
<dbReference type="EMBL" id="FOAP01000001">
    <property type="protein sequence ID" value="SEK21892.1"/>
    <property type="molecule type" value="Genomic_DNA"/>
</dbReference>
<evidence type="ECO:0000256" key="2">
    <source>
        <dbReference type="SAM" id="SignalP"/>
    </source>
</evidence>
<gene>
    <name evidence="3" type="ORF">SAMN05444354_10113</name>
</gene>
<feature type="signal peptide" evidence="2">
    <location>
        <begin position="1"/>
        <end position="28"/>
    </location>
</feature>
<feature type="chain" id="PRO_5010357516" description="Lipoprotein" evidence="2">
    <location>
        <begin position="29"/>
        <end position="228"/>
    </location>
</feature>
<dbReference type="Proteomes" id="UP000182719">
    <property type="component" value="Unassembled WGS sequence"/>
</dbReference>
<keyword evidence="2" id="KW-0732">Signal</keyword>
<proteinExistence type="predicted"/>
<evidence type="ECO:0000313" key="3">
    <source>
        <dbReference type="EMBL" id="SEK21892.1"/>
    </source>
</evidence>
<dbReference type="PROSITE" id="PS51257">
    <property type="entry name" value="PROKAR_LIPOPROTEIN"/>
    <property type="match status" value="1"/>
</dbReference>
<reference evidence="4" key="1">
    <citation type="submission" date="2016-10" db="EMBL/GenBank/DDBJ databases">
        <authorList>
            <person name="Varghese N."/>
            <person name="Submissions S."/>
        </authorList>
    </citation>
    <scope>NUCLEOTIDE SEQUENCE [LARGE SCALE GENOMIC DNA]</scope>
    <source>
        <strain evidence="4">DSM 17044</strain>
    </source>
</reference>
<sequence>MAACERRTTMNRSRMLLVSLAVVLSGCAATGWGAQGGSGPSGEVVPSFSPGAIVFVEGPDEKHGERRSGAFLPAECLEMWPREEAIAAREIVLVGRSSRRGPRGGVRQPPLLNPRPPYDPLRDWRQRPPDPRVVEQARQLYRQRLAEAQERYLNSKGYQDHHAVPLYLGGTRKGQTFRPHTAYHQAITQEFRREWPYGQDPPRPQQLAEIMVRVYSKYPIPQLIGVEP</sequence>
<evidence type="ECO:0000256" key="1">
    <source>
        <dbReference type="SAM" id="MobiDB-lite"/>
    </source>
</evidence>